<evidence type="ECO:0000256" key="1">
    <source>
        <dbReference type="SAM" id="SignalP"/>
    </source>
</evidence>
<feature type="signal peptide" evidence="1">
    <location>
        <begin position="1"/>
        <end position="19"/>
    </location>
</feature>
<proteinExistence type="predicted"/>
<keyword evidence="1" id="KW-0732">Signal</keyword>
<keyword evidence="3" id="KW-1185">Reference proteome</keyword>
<dbReference type="OrthoDB" id="878468at2"/>
<protein>
    <recommendedName>
        <fullName evidence="4">SbsA Ig-like domain-containing protein</fullName>
    </recommendedName>
</protein>
<dbReference type="AlphaFoldDB" id="A0A3P3W617"/>
<organism evidence="2 3">
    <name type="scientific">Flavobacterium macacae</name>
    <dbReference type="NCBI Taxonomy" id="2488993"/>
    <lineage>
        <taxon>Bacteria</taxon>
        <taxon>Pseudomonadati</taxon>
        <taxon>Bacteroidota</taxon>
        <taxon>Flavobacteriia</taxon>
        <taxon>Flavobacteriales</taxon>
        <taxon>Flavobacteriaceae</taxon>
        <taxon>Flavobacterium</taxon>
    </lineage>
</organism>
<dbReference type="Proteomes" id="UP000271937">
    <property type="component" value="Unassembled WGS sequence"/>
</dbReference>
<name>A0A3P3W617_9FLAO</name>
<evidence type="ECO:0000313" key="2">
    <source>
        <dbReference type="EMBL" id="RRJ90450.1"/>
    </source>
</evidence>
<dbReference type="RefSeq" id="WP_125013033.1">
    <property type="nucleotide sequence ID" value="NZ_RQVR01000011.1"/>
</dbReference>
<comment type="caution">
    <text evidence="2">The sequence shown here is derived from an EMBL/GenBank/DDBJ whole genome shotgun (WGS) entry which is preliminary data.</text>
</comment>
<dbReference type="EMBL" id="RQVR01000011">
    <property type="protein sequence ID" value="RRJ90450.1"/>
    <property type="molecule type" value="Genomic_DNA"/>
</dbReference>
<sequence>MKKLLFLFFLFAAINNCRAECAMSVTSYYPVNRNNISTNSFFIIHSYGMSISTINSFKDRKIFLESKNGELIELKLKEILTGKGENQAVFFPISKLSPNTKYHLKYTNETESETRELSNWNTTTQRREKITWTTGSETKSPLKEDTTFRFIKSESKSYGCGNSSNAIFETNEANVSEIIFRTELLNVTTNKISTFYIFANQKMLQVGYGMCSGGFDLKDNSNYKVRFTATDSTGKAAKTSDWKAFKSAKQPLF</sequence>
<evidence type="ECO:0008006" key="4">
    <source>
        <dbReference type="Google" id="ProtNLM"/>
    </source>
</evidence>
<reference evidence="2 3" key="1">
    <citation type="submission" date="2018-11" db="EMBL/GenBank/DDBJ databases">
        <title>Flavobacterium sp. nov., YIM 102600 draft genome.</title>
        <authorList>
            <person name="Li G."/>
            <person name="Jiang Y."/>
        </authorList>
    </citation>
    <scope>NUCLEOTIDE SEQUENCE [LARGE SCALE GENOMIC DNA]</scope>
    <source>
        <strain evidence="2 3">YIM 102600</strain>
    </source>
</reference>
<gene>
    <name evidence="2" type="ORF">EG849_10450</name>
</gene>
<accession>A0A3P3W617</accession>
<evidence type="ECO:0000313" key="3">
    <source>
        <dbReference type="Proteomes" id="UP000271937"/>
    </source>
</evidence>
<feature type="chain" id="PRO_5018018421" description="SbsA Ig-like domain-containing protein" evidence="1">
    <location>
        <begin position="20"/>
        <end position="253"/>
    </location>
</feature>